<dbReference type="GO" id="GO:0003677">
    <property type="term" value="F:DNA binding"/>
    <property type="evidence" value="ECO:0007669"/>
    <property type="project" value="UniProtKB-KW"/>
</dbReference>
<organism evidence="10 11">
    <name type="scientific">Xenopus tropicalis</name>
    <name type="common">Western clawed frog</name>
    <name type="synonym">Silurana tropicalis</name>
    <dbReference type="NCBI Taxonomy" id="8364"/>
    <lineage>
        <taxon>Eukaryota</taxon>
        <taxon>Metazoa</taxon>
        <taxon>Chordata</taxon>
        <taxon>Craniata</taxon>
        <taxon>Vertebrata</taxon>
        <taxon>Euteleostomi</taxon>
        <taxon>Amphibia</taxon>
        <taxon>Batrachia</taxon>
        <taxon>Anura</taxon>
        <taxon>Pipoidea</taxon>
        <taxon>Pipidae</taxon>
        <taxon>Xenopodinae</taxon>
        <taxon>Xenopus</taxon>
        <taxon>Silurana</taxon>
    </lineage>
</organism>
<dbReference type="Pfam" id="PF03175">
    <property type="entry name" value="DNA_pol_B_2"/>
    <property type="match status" value="2"/>
</dbReference>
<keyword evidence="6" id="KW-0239">DNA-directed DNA polymerase</keyword>
<dbReference type="OMA" id="FFHESEC"/>
<dbReference type="PANTHER" id="PTHR33568:SF4">
    <property type="entry name" value="DNA-DIRECTED DNA POLYMERASE"/>
    <property type="match status" value="1"/>
</dbReference>
<dbReference type="InterPro" id="IPR043502">
    <property type="entry name" value="DNA/RNA_pol_sf"/>
</dbReference>
<reference evidence="11" key="1">
    <citation type="submission" date="2025-08" db="UniProtKB">
        <authorList>
            <consortium name="RefSeq"/>
        </authorList>
    </citation>
    <scope>IDENTIFICATION</scope>
    <source>
        <strain evidence="11">Nigerian</strain>
        <tissue evidence="11">Liver and blood</tissue>
    </source>
</reference>
<evidence type="ECO:0000256" key="8">
    <source>
        <dbReference type="ARBA" id="ARBA00049244"/>
    </source>
</evidence>
<keyword evidence="5" id="KW-0235">DNA replication</keyword>
<dbReference type="InterPro" id="IPR004868">
    <property type="entry name" value="DNA-dir_DNA_pol_B_mt/vir"/>
</dbReference>
<evidence type="ECO:0000256" key="7">
    <source>
        <dbReference type="ARBA" id="ARBA00023125"/>
    </source>
</evidence>
<dbReference type="SUPFAM" id="SSF56672">
    <property type="entry name" value="DNA/RNA polymerases"/>
    <property type="match status" value="1"/>
</dbReference>
<dbReference type="GO" id="GO:0003887">
    <property type="term" value="F:DNA-directed DNA polymerase activity"/>
    <property type="evidence" value="ECO:0007669"/>
    <property type="project" value="UniProtKB-KW"/>
</dbReference>
<dbReference type="Xenbase" id="XB-GENE-29094743">
    <property type="gene designation" value="LOC116408836"/>
</dbReference>
<sequence>MVGGGRLEKFPKLSVNRTKTINRAVKMLISARASLKARAHRRLCCNNANLHATTSTSLPIQSGVLKTHDTPHKSDRLQIQATQQNSGRSNVQDSDQRLCLEAVNADHDQNTGVYLDAIYHQQRDLANFNGVMYIDHFRFINLDRIHSFVDAVNAVHSSIQNLLNRTLPDIAPGDFVQLRLEGGNAFDPVYSTKQSSEAFNADTFLNCIANALQSNAECLAGNSLKLVVVVIRNRRGGVKKRLRAIPYSKIISGKKQWLYDFNNYTTNLCLAASLYALMDNDDVGDAVLLERAKQLHRVLDIPEDQLVSFNDIAEFENYLNVNIKILYFSQGRWQFYHTGAASREKILFVLHHENHYYGIKNVKSFIGESYFCERCNSVYHHKNNHGCQQFCKACHRMDCRDEIGIQPRCFNCRVFCRSKDCLELHRQLALDDESICRLKTFCDSCYRYVCNGDEHKCGGLRCSVCGVRVGKFDTHICYMQKCKAQKRCEKYIIYDFECMQETGTHIPNYIYAANLHGSPAWEFEGNDCVQKFVQFFTSGVFDHYTFIAHNAGRYDSYFIVQELIREKLQIQIINQGGKLLCVTLPDLKMRFIDSLNFLPMKLSKLPEAMGFSGSKGYFPHFFNTEQNQNYIGPMPSIKFYGTDYMMPGEKNEFMTWYTEHKDDTFNFQKELKAYCKQDVEVLRKACECYRDRIMAMTKKKRTYYCKRKKRRVVVRRSIDPFQLVTLASVCMAMYRFKFIPLNTIAIVPGDNYHKTQKRFSTPAIQWLLYVAHTENIPIQHALRGGERRVGRYFLDGYAFVDGKHVAFEFQGCFYHGCPVCYNEADSNDVTNSTYGQLYYTFLVKKRYLQECGFIIRLMWEHEWHEMLEKDERLKEFIHKMQFPIPLDPRDALYGGRTNAIKLYHKVEDGENINYYDFTSLYPFVNKTKTYPVGHPKIIYENFGYIKKYFGLAKVKVYPPRDLFFPVLPMKLNKKLMFPLCYTCALNCQAELCTHSDEQRSLTGTWTTMELEVAIEKGYRIAQIYEIWHFDNSSNDLFTQYINLHLRDKQEASGYPNWCTDAAKKKQYIAAFYEKEGIQLRADKIAVNPTKRQISKLFLNSLWGKFGQRSNLPHTSIVTDPDELFKLAFLPYYELSEVNFINDETAAVNWKYSKERYTINKNTNIFIACFTTAYARLELYKLLDRLQERCLYHDTDSVIFVSKEGDWNPPLGDYLGELTSEVPNNTHITEFVSAGPKTYGYRLNTGKTTLKVKGITLNVANTQVINFDSLKDLVLDYPHNTDVKTQKTIGTEQSGIVRNKKRWQIETRTLRKTQKCVYTKRQLSNDFTTLPFGY</sequence>
<keyword evidence="10" id="KW-1185">Reference proteome</keyword>
<dbReference type="OrthoDB" id="9901875at2759"/>
<evidence type="ECO:0000313" key="12">
    <source>
        <dbReference type="Xenbase" id="XB-GENE-29094743"/>
    </source>
</evidence>
<name>A0A8J1J4D1_XENTR</name>
<evidence type="ECO:0000256" key="4">
    <source>
        <dbReference type="ARBA" id="ARBA00022695"/>
    </source>
</evidence>
<feature type="domain" description="DNA-directed DNA polymerase family B mitochondria/virus" evidence="9">
    <location>
        <begin position="873"/>
        <end position="1184"/>
    </location>
</feature>
<dbReference type="Gene3D" id="3.90.1600.10">
    <property type="entry name" value="Palm domain of DNA polymerase"/>
    <property type="match status" value="1"/>
</dbReference>
<protein>
    <recommendedName>
        <fullName evidence="2">DNA-directed DNA polymerase</fullName>
        <ecNumber evidence="2">2.7.7.7</ecNumber>
    </recommendedName>
</protein>
<evidence type="ECO:0000313" key="11">
    <source>
        <dbReference type="RefSeq" id="XP_031752728.1"/>
    </source>
</evidence>
<dbReference type="Gene3D" id="1.10.287.690">
    <property type="entry name" value="Helix hairpin bin"/>
    <property type="match status" value="1"/>
</dbReference>
<evidence type="ECO:0000256" key="2">
    <source>
        <dbReference type="ARBA" id="ARBA00012417"/>
    </source>
</evidence>
<dbReference type="AGR" id="Xenbase:XB-GENE-29094743"/>
<evidence type="ECO:0000256" key="1">
    <source>
        <dbReference type="ARBA" id="ARBA00005755"/>
    </source>
</evidence>
<keyword evidence="7" id="KW-0238">DNA-binding</keyword>
<comment type="similarity">
    <text evidence="1">Belongs to the DNA polymerase type-B family.</text>
</comment>
<dbReference type="Gene3D" id="3.30.420.10">
    <property type="entry name" value="Ribonuclease H-like superfamily/Ribonuclease H"/>
    <property type="match status" value="1"/>
</dbReference>
<evidence type="ECO:0000256" key="3">
    <source>
        <dbReference type="ARBA" id="ARBA00022679"/>
    </source>
</evidence>
<dbReference type="GeneID" id="116408836"/>
<dbReference type="GO" id="GO:0000166">
    <property type="term" value="F:nucleotide binding"/>
    <property type="evidence" value="ECO:0007669"/>
    <property type="project" value="InterPro"/>
</dbReference>
<dbReference type="InterPro" id="IPR036397">
    <property type="entry name" value="RNaseH_sf"/>
</dbReference>
<dbReference type="PANTHER" id="PTHR33568">
    <property type="entry name" value="DNA POLYMERASE"/>
    <property type="match status" value="1"/>
</dbReference>
<evidence type="ECO:0000313" key="10">
    <source>
        <dbReference type="Proteomes" id="UP000008143"/>
    </source>
</evidence>
<dbReference type="EC" id="2.7.7.7" evidence="2"/>
<evidence type="ECO:0000259" key="9">
    <source>
        <dbReference type="Pfam" id="PF03175"/>
    </source>
</evidence>
<dbReference type="InterPro" id="IPR023211">
    <property type="entry name" value="DNA_pol_palm_dom_sf"/>
</dbReference>
<accession>A0A8J1J4D1</accession>
<keyword evidence="4" id="KW-0548">Nucleotidyltransferase</keyword>
<keyword evidence="3" id="KW-0808">Transferase</keyword>
<dbReference type="GO" id="GO:0006260">
    <property type="term" value="P:DNA replication"/>
    <property type="evidence" value="ECO:0007669"/>
    <property type="project" value="UniProtKB-KW"/>
</dbReference>
<gene>
    <name evidence="11 12" type="primary">LOC116408836</name>
</gene>
<dbReference type="KEGG" id="xtr:116408836"/>
<dbReference type="SUPFAM" id="SSF53098">
    <property type="entry name" value="Ribonuclease H-like"/>
    <property type="match status" value="1"/>
</dbReference>
<dbReference type="Proteomes" id="UP000008143">
    <property type="component" value="Chromosome 2"/>
</dbReference>
<dbReference type="Gene3D" id="3.40.960.10">
    <property type="entry name" value="VSR Endonuclease"/>
    <property type="match status" value="1"/>
</dbReference>
<comment type="catalytic activity">
    <reaction evidence="8">
        <text>DNA(n) + a 2'-deoxyribonucleoside 5'-triphosphate = DNA(n+1) + diphosphate</text>
        <dbReference type="Rhea" id="RHEA:22508"/>
        <dbReference type="Rhea" id="RHEA-COMP:17339"/>
        <dbReference type="Rhea" id="RHEA-COMP:17340"/>
        <dbReference type="ChEBI" id="CHEBI:33019"/>
        <dbReference type="ChEBI" id="CHEBI:61560"/>
        <dbReference type="ChEBI" id="CHEBI:173112"/>
        <dbReference type="EC" id="2.7.7.7"/>
    </reaction>
</comment>
<evidence type="ECO:0000256" key="6">
    <source>
        <dbReference type="ARBA" id="ARBA00022932"/>
    </source>
</evidence>
<dbReference type="InterPro" id="IPR012337">
    <property type="entry name" value="RNaseH-like_sf"/>
</dbReference>
<feature type="domain" description="DNA-directed DNA polymerase family B mitochondria/virus" evidence="9">
    <location>
        <begin position="543"/>
        <end position="789"/>
    </location>
</feature>
<dbReference type="RefSeq" id="XP_031752728.1">
    <property type="nucleotide sequence ID" value="XM_031896868.1"/>
</dbReference>
<evidence type="ECO:0000256" key="5">
    <source>
        <dbReference type="ARBA" id="ARBA00022705"/>
    </source>
</evidence>
<proteinExistence type="inferred from homology"/>